<name>A0ABR3G346_9PEZI</name>
<dbReference type="Proteomes" id="UP001447188">
    <property type="component" value="Unassembled WGS sequence"/>
</dbReference>
<feature type="non-terminal residue" evidence="2">
    <location>
        <position position="1"/>
    </location>
</feature>
<evidence type="ECO:0000313" key="2">
    <source>
        <dbReference type="EMBL" id="KAL0630248.1"/>
    </source>
</evidence>
<protein>
    <submittedName>
        <fullName evidence="2">Uncharacterized protein</fullName>
    </submittedName>
</protein>
<accession>A0ABR3G346</accession>
<dbReference type="PANTHER" id="PTHR33481">
    <property type="entry name" value="REVERSE TRANSCRIPTASE"/>
    <property type="match status" value="1"/>
</dbReference>
<comment type="caution">
    <text evidence="2">The sequence shown here is derived from an EMBL/GenBank/DDBJ whole genome shotgun (WGS) entry which is preliminary data.</text>
</comment>
<dbReference type="PANTHER" id="PTHR33481:SF1">
    <property type="entry name" value="ENDONUCLEASE_EXONUCLEASE_PHOSPHATASE DOMAIN-CONTAINING PROTEIN-RELATED"/>
    <property type="match status" value="1"/>
</dbReference>
<gene>
    <name evidence="2" type="ORF">Q9L58_010905</name>
</gene>
<evidence type="ECO:0000313" key="3">
    <source>
        <dbReference type="Proteomes" id="UP001447188"/>
    </source>
</evidence>
<feature type="region of interest" description="Disordered" evidence="1">
    <location>
        <begin position="1"/>
        <end position="35"/>
    </location>
</feature>
<evidence type="ECO:0000256" key="1">
    <source>
        <dbReference type="SAM" id="MobiDB-lite"/>
    </source>
</evidence>
<keyword evidence="3" id="KW-1185">Reference proteome</keyword>
<organism evidence="2 3">
    <name type="scientific">Discina gigas</name>
    <dbReference type="NCBI Taxonomy" id="1032678"/>
    <lineage>
        <taxon>Eukaryota</taxon>
        <taxon>Fungi</taxon>
        <taxon>Dikarya</taxon>
        <taxon>Ascomycota</taxon>
        <taxon>Pezizomycotina</taxon>
        <taxon>Pezizomycetes</taxon>
        <taxon>Pezizales</taxon>
        <taxon>Discinaceae</taxon>
        <taxon>Discina</taxon>
    </lineage>
</organism>
<dbReference type="EMBL" id="JBBBZM010000916">
    <property type="protein sequence ID" value="KAL0630248.1"/>
    <property type="molecule type" value="Genomic_DNA"/>
</dbReference>
<reference evidence="2 3" key="1">
    <citation type="submission" date="2024-02" db="EMBL/GenBank/DDBJ databases">
        <title>Discinaceae phylogenomics.</title>
        <authorList>
            <person name="Dirks A.C."/>
            <person name="James T.Y."/>
        </authorList>
    </citation>
    <scope>NUCLEOTIDE SEQUENCE [LARGE SCALE GENOMIC DNA]</scope>
    <source>
        <strain evidence="2 3">ACD0624</strain>
    </source>
</reference>
<feature type="compositionally biased region" description="Polar residues" evidence="1">
    <location>
        <begin position="1"/>
        <end position="14"/>
    </location>
</feature>
<sequence length="266" mass="29760">GPPANTWATVTKNGRIQKDSKTPPKEKTKKPATTKSMIVQRTGDEKNETLNLLHLRNSINRDLIEAKAPESLQVTGISWNQKGNLMLYTRDGFQNEDIDLHQAVITTAVAKADPTPLFVNKQETWHKLTIHGVSLETYPDTATGMMDLKRELEYCNTNLQIATEPRYMTHPSKREGKFHSSVVISLTNKAMYNTLSKKGIKIFGATHETGTIPKAYRPISLLNCLGKISETIIATRLAYLSEKHKLLHRWQIGVKGGTPKRSSAQS</sequence>
<feature type="non-terminal residue" evidence="2">
    <location>
        <position position="266"/>
    </location>
</feature>
<proteinExistence type="predicted"/>
<feature type="compositionally biased region" description="Basic and acidic residues" evidence="1">
    <location>
        <begin position="16"/>
        <end position="26"/>
    </location>
</feature>